<evidence type="ECO:0000313" key="2">
    <source>
        <dbReference type="Proteomes" id="UP001064048"/>
    </source>
</evidence>
<keyword evidence="2" id="KW-1185">Reference proteome</keyword>
<comment type="caution">
    <text evidence="1">The sequence shown here is derived from an EMBL/GenBank/DDBJ whole genome shotgun (WGS) entry which is preliminary data.</text>
</comment>
<reference evidence="1 2" key="1">
    <citation type="journal article" date="2022" name="Genome Biol. Evol.">
        <title>The Spruce Budworm Genome: Reconstructing the Evolutionary History of Antifreeze Proteins.</title>
        <authorList>
            <person name="Beliveau C."/>
            <person name="Gagne P."/>
            <person name="Picq S."/>
            <person name="Vernygora O."/>
            <person name="Keeling C.I."/>
            <person name="Pinkney K."/>
            <person name="Doucet D."/>
            <person name="Wen F."/>
            <person name="Johnston J.S."/>
            <person name="Maaroufi H."/>
            <person name="Boyle B."/>
            <person name="Laroche J."/>
            <person name="Dewar K."/>
            <person name="Juretic N."/>
            <person name="Blackburn G."/>
            <person name="Nisole A."/>
            <person name="Brunet B."/>
            <person name="Brandao M."/>
            <person name="Lumley L."/>
            <person name="Duan J."/>
            <person name="Quan G."/>
            <person name="Lucarotti C.J."/>
            <person name="Roe A.D."/>
            <person name="Sperling F.A.H."/>
            <person name="Levesque R.C."/>
            <person name="Cusson M."/>
        </authorList>
    </citation>
    <scope>NUCLEOTIDE SEQUENCE [LARGE SCALE GENOMIC DNA]</scope>
    <source>
        <strain evidence="1">Glfc:IPQL:Cfum</strain>
    </source>
</reference>
<gene>
    <name evidence="1" type="ORF">MSG28_015703</name>
</gene>
<dbReference type="EMBL" id="CM046129">
    <property type="protein sequence ID" value="KAI8433708.1"/>
    <property type="molecule type" value="Genomic_DNA"/>
</dbReference>
<protein>
    <submittedName>
        <fullName evidence="1">Uncharacterized protein</fullName>
    </submittedName>
</protein>
<evidence type="ECO:0000313" key="1">
    <source>
        <dbReference type="EMBL" id="KAI8433708.1"/>
    </source>
</evidence>
<dbReference type="Proteomes" id="UP001064048">
    <property type="component" value="Chromosome 29"/>
</dbReference>
<name>A0ACC0KB67_CHOFU</name>
<sequence length="95" mass="10736">MAFQEKFSPHLKPIYVPLPGTGLLSEREGLGRSSHAGPVRIENFTHTIELLSRLTVQSSKLNYVPGYDEWDVNMTLVAQRFYPSNRHFTGATAIF</sequence>
<accession>A0ACC0KB67</accession>
<proteinExistence type="predicted"/>
<organism evidence="1 2">
    <name type="scientific">Choristoneura fumiferana</name>
    <name type="common">Spruce budworm moth</name>
    <name type="synonym">Archips fumiferana</name>
    <dbReference type="NCBI Taxonomy" id="7141"/>
    <lineage>
        <taxon>Eukaryota</taxon>
        <taxon>Metazoa</taxon>
        <taxon>Ecdysozoa</taxon>
        <taxon>Arthropoda</taxon>
        <taxon>Hexapoda</taxon>
        <taxon>Insecta</taxon>
        <taxon>Pterygota</taxon>
        <taxon>Neoptera</taxon>
        <taxon>Endopterygota</taxon>
        <taxon>Lepidoptera</taxon>
        <taxon>Glossata</taxon>
        <taxon>Ditrysia</taxon>
        <taxon>Tortricoidea</taxon>
        <taxon>Tortricidae</taxon>
        <taxon>Tortricinae</taxon>
        <taxon>Choristoneura</taxon>
    </lineage>
</organism>